<dbReference type="GeneID" id="7450514"/>
<dbReference type="EMBL" id="CM000648">
    <property type="protein sequence ID" value="EED89368.1"/>
    <property type="molecule type" value="Genomic_DNA"/>
</dbReference>
<dbReference type="KEGG" id="tps:THAPSDRAFT_24720"/>
<name>B8CBS8_THAPS</name>
<keyword evidence="1" id="KW-0812">Transmembrane</keyword>
<dbReference type="PaxDb" id="35128-Thaps24720"/>
<keyword evidence="1" id="KW-0472">Membrane</keyword>
<feature type="transmembrane region" description="Helical" evidence="1">
    <location>
        <begin position="133"/>
        <end position="153"/>
    </location>
</feature>
<organism evidence="2 3">
    <name type="scientific">Thalassiosira pseudonana</name>
    <name type="common">Marine diatom</name>
    <name type="synonym">Cyclotella nana</name>
    <dbReference type="NCBI Taxonomy" id="35128"/>
    <lineage>
        <taxon>Eukaryota</taxon>
        <taxon>Sar</taxon>
        <taxon>Stramenopiles</taxon>
        <taxon>Ochrophyta</taxon>
        <taxon>Bacillariophyta</taxon>
        <taxon>Coscinodiscophyceae</taxon>
        <taxon>Thalassiosirophycidae</taxon>
        <taxon>Thalassiosirales</taxon>
        <taxon>Thalassiosiraceae</taxon>
        <taxon>Thalassiosira</taxon>
    </lineage>
</organism>
<keyword evidence="3" id="KW-1185">Reference proteome</keyword>
<evidence type="ECO:0000256" key="1">
    <source>
        <dbReference type="SAM" id="Phobius"/>
    </source>
</evidence>
<reference evidence="2 3" key="2">
    <citation type="journal article" date="2008" name="Nature">
        <title>The Phaeodactylum genome reveals the evolutionary history of diatom genomes.</title>
        <authorList>
            <person name="Bowler C."/>
            <person name="Allen A.E."/>
            <person name="Badger J.H."/>
            <person name="Grimwood J."/>
            <person name="Jabbari K."/>
            <person name="Kuo A."/>
            <person name="Maheswari U."/>
            <person name="Martens C."/>
            <person name="Maumus F."/>
            <person name="Otillar R.P."/>
            <person name="Rayko E."/>
            <person name="Salamov A."/>
            <person name="Vandepoele K."/>
            <person name="Beszteri B."/>
            <person name="Gruber A."/>
            <person name="Heijde M."/>
            <person name="Katinka M."/>
            <person name="Mock T."/>
            <person name="Valentin K."/>
            <person name="Verret F."/>
            <person name="Berges J.A."/>
            <person name="Brownlee C."/>
            <person name="Cadoret J.P."/>
            <person name="Chiovitti A."/>
            <person name="Choi C.J."/>
            <person name="Coesel S."/>
            <person name="De Martino A."/>
            <person name="Detter J.C."/>
            <person name="Durkin C."/>
            <person name="Falciatore A."/>
            <person name="Fournet J."/>
            <person name="Haruta M."/>
            <person name="Huysman M.J."/>
            <person name="Jenkins B.D."/>
            <person name="Jiroutova K."/>
            <person name="Jorgensen R.E."/>
            <person name="Joubert Y."/>
            <person name="Kaplan A."/>
            <person name="Kroger N."/>
            <person name="Kroth P.G."/>
            <person name="La Roche J."/>
            <person name="Lindquist E."/>
            <person name="Lommer M."/>
            <person name="Martin-Jezequel V."/>
            <person name="Lopez P.J."/>
            <person name="Lucas S."/>
            <person name="Mangogna M."/>
            <person name="McGinnis K."/>
            <person name="Medlin L.K."/>
            <person name="Montsant A."/>
            <person name="Oudot-Le Secq M.P."/>
            <person name="Napoli C."/>
            <person name="Obornik M."/>
            <person name="Parker M.S."/>
            <person name="Petit J.L."/>
            <person name="Porcel B.M."/>
            <person name="Poulsen N."/>
            <person name="Robison M."/>
            <person name="Rychlewski L."/>
            <person name="Rynearson T.A."/>
            <person name="Schmutz J."/>
            <person name="Shapiro H."/>
            <person name="Siaut M."/>
            <person name="Stanley M."/>
            <person name="Sussman M.R."/>
            <person name="Taylor A.R."/>
            <person name="Vardi A."/>
            <person name="von Dassow P."/>
            <person name="Vyverman W."/>
            <person name="Willis A."/>
            <person name="Wyrwicz L.S."/>
            <person name="Rokhsar D.S."/>
            <person name="Weissenbach J."/>
            <person name="Armbrust E.V."/>
            <person name="Green B.R."/>
            <person name="Van de Peer Y."/>
            <person name="Grigoriev I.V."/>
        </authorList>
    </citation>
    <scope>NUCLEOTIDE SEQUENCE [LARGE SCALE GENOMIC DNA]</scope>
    <source>
        <strain evidence="2 3">CCMP1335</strain>
    </source>
</reference>
<protein>
    <submittedName>
        <fullName evidence="2">Uncharacterized protein</fullName>
    </submittedName>
</protein>
<keyword evidence="1" id="KW-1133">Transmembrane helix</keyword>
<evidence type="ECO:0000313" key="3">
    <source>
        <dbReference type="Proteomes" id="UP000001449"/>
    </source>
</evidence>
<proteinExistence type="predicted"/>
<dbReference type="InParanoid" id="B8CBS8"/>
<gene>
    <name evidence="2" type="ORF">THAPSDRAFT_24720</name>
</gene>
<accession>B8CBS8</accession>
<sequence>MKMNFTTLKEVYPPLVIALGVFCMYRGRRFLDPSAVVAGGSVDGGVVDNAIAEDGSSGSGGSSNATTNGGGDELSHLPWSWTFWFGETLVMTSFMANSIENRTPGLLVGFSVVSLLFSLWLRGKFWRYTTLLGFQGVIALLVVLAFPIMEMILEEIVQDKMKKVGEKIRLHEARRKEMLRKKREGQQ</sequence>
<dbReference type="Proteomes" id="UP000001449">
    <property type="component" value="Chromosome 13"/>
</dbReference>
<dbReference type="eggNOG" id="ENOG502SN5I">
    <property type="taxonomic scope" value="Eukaryota"/>
</dbReference>
<feature type="transmembrane region" description="Helical" evidence="1">
    <location>
        <begin position="103"/>
        <end position="121"/>
    </location>
</feature>
<reference evidence="2 3" key="1">
    <citation type="journal article" date="2004" name="Science">
        <title>The genome of the diatom Thalassiosira pseudonana: ecology, evolution, and metabolism.</title>
        <authorList>
            <person name="Armbrust E.V."/>
            <person name="Berges J.A."/>
            <person name="Bowler C."/>
            <person name="Green B.R."/>
            <person name="Martinez D."/>
            <person name="Putnam N.H."/>
            <person name="Zhou S."/>
            <person name="Allen A.E."/>
            <person name="Apt K.E."/>
            <person name="Bechner M."/>
            <person name="Brzezinski M.A."/>
            <person name="Chaal B.K."/>
            <person name="Chiovitti A."/>
            <person name="Davis A.K."/>
            <person name="Demarest M.S."/>
            <person name="Detter J.C."/>
            <person name="Glavina T."/>
            <person name="Goodstein D."/>
            <person name="Hadi M.Z."/>
            <person name="Hellsten U."/>
            <person name="Hildebrand M."/>
            <person name="Jenkins B.D."/>
            <person name="Jurka J."/>
            <person name="Kapitonov V.V."/>
            <person name="Kroger N."/>
            <person name="Lau W.W."/>
            <person name="Lane T.W."/>
            <person name="Larimer F.W."/>
            <person name="Lippmeier J.C."/>
            <person name="Lucas S."/>
            <person name="Medina M."/>
            <person name="Montsant A."/>
            <person name="Obornik M."/>
            <person name="Parker M.S."/>
            <person name="Palenik B."/>
            <person name="Pazour G.J."/>
            <person name="Richardson P.M."/>
            <person name="Rynearson T.A."/>
            <person name="Saito M.A."/>
            <person name="Schwartz D.C."/>
            <person name="Thamatrakoln K."/>
            <person name="Valentin K."/>
            <person name="Vardi A."/>
            <person name="Wilkerson F.P."/>
            <person name="Rokhsar D.S."/>
        </authorList>
    </citation>
    <scope>NUCLEOTIDE SEQUENCE [LARGE SCALE GENOMIC DNA]</scope>
    <source>
        <strain evidence="2 3">CCMP1335</strain>
    </source>
</reference>
<evidence type="ECO:0000313" key="2">
    <source>
        <dbReference type="EMBL" id="EED89368.1"/>
    </source>
</evidence>
<dbReference type="RefSeq" id="XP_002293632.1">
    <property type="nucleotide sequence ID" value="XM_002293596.1"/>
</dbReference>
<dbReference type="AlphaFoldDB" id="B8CBS8"/>
<dbReference type="HOGENOM" id="CLU_1450434_0_0_1"/>